<name>A0A0F9T7E0_9ZZZZ</name>
<feature type="transmembrane region" description="Helical" evidence="1">
    <location>
        <begin position="370"/>
        <end position="395"/>
    </location>
</feature>
<reference evidence="2" key="1">
    <citation type="journal article" date="2015" name="Nature">
        <title>Complex archaea that bridge the gap between prokaryotes and eukaryotes.</title>
        <authorList>
            <person name="Spang A."/>
            <person name="Saw J.H."/>
            <person name="Jorgensen S.L."/>
            <person name="Zaremba-Niedzwiedzka K."/>
            <person name="Martijn J."/>
            <person name="Lind A.E."/>
            <person name="van Eijk R."/>
            <person name="Schleper C."/>
            <person name="Guy L."/>
            <person name="Ettema T.J."/>
        </authorList>
    </citation>
    <scope>NUCLEOTIDE SEQUENCE</scope>
</reference>
<keyword evidence="1" id="KW-0812">Transmembrane</keyword>
<dbReference type="EMBL" id="LAZR01000284">
    <property type="protein sequence ID" value="KKN77130.1"/>
    <property type="molecule type" value="Genomic_DNA"/>
</dbReference>
<gene>
    <name evidence="2" type="ORF">LCGC14_0363260</name>
</gene>
<accession>A0A0F9T7E0</accession>
<protein>
    <submittedName>
        <fullName evidence="2">Uncharacterized protein</fullName>
    </submittedName>
</protein>
<comment type="caution">
    <text evidence="2">The sequence shown here is derived from an EMBL/GenBank/DDBJ whole genome shotgun (WGS) entry which is preliminary data.</text>
</comment>
<organism evidence="2">
    <name type="scientific">marine sediment metagenome</name>
    <dbReference type="NCBI Taxonomy" id="412755"/>
    <lineage>
        <taxon>unclassified sequences</taxon>
        <taxon>metagenomes</taxon>
        <taxon>ecological metagenomes</taxon>
    </lineage>
</organism>
<keyword evidence="1" id="KW-0472">Membrane</keyword>
<sequence length="409" mass="45984">MSNINICNMKLPAIIMLALLLMPATLAITKNDHFMVGIYEPGIDEYRYKSAEDNISEYRPKVSADGDVVIDWWVVMQTGTIPPDEPGYFYSKFGVETPVPGVAHEYYDYDISAWAVLGAWLRSFFTGIDEVQYPFLPPILFDRIEVDCTGDGAFESEFDYYKYPVDPSSSAVAEINDRIYNPPIAASYEPPFPQRIEVVRCFYDYKETATYKFVTNFTVRYSLSPNYWSRMMFGLSDSPNIYPGNFLTTTVAGFPLSSCGEAGTTKNLRWWPSQLAGCTFEVRYPVDVIGFGKPVGAAVSNGTNIPGSAGYGQAFVIDDDIDTVEECHNLYESSSNLLQMCLQQVAFKDMQDNNNLFGFGISIIRMTFSFLLLLFYIASISIIGFVFAVIIPGVFRKIQLIFSRATKLK</sequence>
<proteinExistence type="predicted"/>
<evidence type="ECO:0000256" key="1">
    <source>
        <dbReference type="SAM" id="Phobius"/>
    </source>
</evidence>
<evidence type="ECO:0000313" key="2">
    <source>
        <dbReference type="EMBL" id="KKN77130.1"/>
    </source>
</evidence>
<keyword evidence="1" id="KW-1133">Transmembrane helix</keyword>
<dbReference type="AlphaFoldDB" id="A0A0F9T7E0"/>